<evidence type="ECO:0000313" key="1">
    <source>
        <dbReference type="EMBL" id="MCQ4163585.1"/>
    </source>
</evidence>
<accession>A0ABT1QM24</accession>
<organism evidence="1 2">
    <name type="scientific">Tahibacter harae</name>
    <dbReference type="NCBI Taxonomy" id="2963937"/>
    <lineage>
        <taxon>Bacteria</taxon>
        <taxon>Pseudomonadati</taxon>
        <taxon>Pseudomonadota</taxon>
        <taxon>Gammaproteobacteria</taxon>
        <taxon>Lysobacterales</taxon>
        <taxon>Rhodanobacteraceae</taxon>
        <taxon>Tahibacter</taxon>
    </lineage>
</organism>
<gene>
    <name evidence="1" type="ORF">NM961_02560</name>
</gene>
<keyword evidence="2" id="KW-1185">Reference proteome</keyword>
<comment type="caution">
    <text evidence="1">The sequence shown here is derived from an EMBL/GenBank/DDBJ whole genome shotgun (WGS) entry which is preliminary data.</text>
</comment>
<dbReference type="RefSeq" id="WP_255910938.1">
    <property type="nucleotide sequence ID" value="NZ_JANFQO010000002.1"/>
</dbReference>
<proteinExistence type="predicted"/>
<dbReference type="EMBL" id="JANFQO010000002">
    <property type="protein sequence ID" value="MCQ4163585.1"/>
    <property type="molecule type" value="Genomic_DNA"/>
</dbReference>
<dbReference type="Proteomes" id="UP001165498">
    <property type="component" value="Unassembled WGS sequence"/>
</dbReference>
<evidence type="ECO:0000313" key="2">
    <source>
        <dbReference type="Proteomes" id="UP001165498"/>
    </source>
</evidence>
<name>A0ABT1QM24_9GAMM</name>
<reference evidence="1" key="1">
    <citation type="submission" date="2022-07" db="EMBL/GenBank/DDBJ databases">
        <title>Tahibacter sp., a new gammaproteobacterium isolated from the silt sample collected at pig farm.</title>
        <authorList>
            <person name="Chen H."/>
        </authorList>
    </citation>
    <scope>NUCLEOTIDE SEQUENCE</scope>
    <source>
        <strain evidence="1">P2K</strain>
    </source>
</reference>
<sequence length="76" mass="7799">MGNGNPRLSLRGLAINNFRTNLQLLSAGPHRVEGCFIGTDIRGQLGISANATANGIRLRGAAPAAPPTKPGAAIRP</sequence>
<protein>
    <submittedName>
        <fullName evidence="1">Uncharacterized protein</fullName>
    </submittedName>
</protein>